<feature type="compositionally biased region" description="Basic and acidic residues" evidence="1">
    <location>
        <begin position="139"/>
        <end position="157"/>
    </location>
</feature>
<comment type="caution">
    <text evidence="3">The sequence shown here is derived from an EMBL/GenBank/DDBJ whole genome shotgun (WGS) entry which is preliminary data.</text>
</comment>
<feature type="compositionally biased region" description="Acidic residues" evidence="1">
    <location>
        <begin position="75"/>
        <end position="86"/>
    </location>
</feature>
<dbReference type="EMBL" id="JBDJPC010000007">
    <property type="protein sequence ID" value="KAL1494691.1"/>
    <property type="molecule type" value="Genomic_DNA"/>
</dbReference>
<feature type="chain" id="PRO_5044858361" evidence="2">
    <location>
        <begin position="22"/>
        <end position="200"/>
    </location>
</feature>
<feature type="signal peptide" evidence="2">
    <location>
        <begin position="1"/>
        <end position="21"/>
    </location>
</feature>
<feature type="region of interest" description="Disordered" evidence="1">
    <location>
        <begin position="126"/>
        <end position="200"/>
    </location>
</feature>
<dbReference type="Proteomes" id="UP001566132">
    <property type="component" value="Unassembled WGS sequence"/>
</dbReference>
<evidence type="ECO:0000313" key="3">
    <source>
        <dbReference type="EMBL" id="KAL1494691.1"/>
    </source>
</evidence>
<proteinExistence type="predicted"/>
<feature type="compositionally biased region" description="Polar residues" evidence="1">
    <location>
        <begin position="172"/>
        <end position="187"/>
    </location>
</feature>
<organism evidence="3 4">
    <name type="scientific">Hypothenemus hampei</name>
    <name type="common">Coffee berry borer</name>
    <dbReference type="NCBI Taxonomy" id="57062"/>
    <lineage>
        <taxon>Eukaryota</taxon>
        <taxon>Metazoa</taxon>
        <taxon>Ecdysozoa</taxon>
        <taxon>Arthropoda</taxon>
        <taxon>Hexapoda</taxon>
        <taxon>Insecta</taxon>
        <taxon>Pterygota</taxon>
        <taxon>Neoptera</taxon>
        <taxon>Endopterygota</taxon>
        <taxon>Coleoptera</taxon>
        <taxon>Polyphaga</taxon>
        <taxon>Cucujiformia</taxon>
        <taxon>Curculionidae</taxon>
        <taxon>Scolytinae</taxon>
        <taxon>Hypothenemus</taxon>
    </lineage>
</organism>
<evidence type="ECO:0000256" key="1">
    <source>
        <dbReference type="SAM" id="MobiDB-lite"/>
    </source>
</evidence>
<dbReference type="AlphaFoldDB" id="A0ABD1EJ04"/>
<sequence>MKTKLIIISVIIAAIASVVSTRPAEPEYDYEEQPAPTPKKATARPLVGRRNPLTGKSGGKITSSTTTSTAVPQEQNEEIPEDEYVDEQLQPETSSTTESTKKFLKGGIVRPFRSNDELLATLKRRREQAVNSKQAKPIVSHEPKEETVAEPVQKEVKSAISSGRKNRFGKPSKSSNEVPSETTSTTASSRIGRGRFSSRS</sequence>
<keyword evidence="2" id="KW-0732">Signal</keyword>
<accession>A0ABD1EJ04</accession>
<keyword evidence="4" id="KW-1185">Reference proteome</keyword>
<evidence type="ECO:0000313" key="4">
    <source>
        <dbReference type="Proteomes" id="UP001566132"/>
    </source>
</evidence>
<evidence type="ECO:0000256" key="2">
    <source>
        <dbReference type="SAM" id="SignalP"/>
    </source>
</evidence>
<feature type="compositionally biased region" description="Low complexity" evidence="1">
    <location>
        <begin position="59"/>
        <end position="69"/>
    </location>
</feature>
<gene>
    <name evidence="3" type="ORF">ABEB36_010255</name>
</gene>
<name>A0ABD1EJ04_HYPHA</name>
<feature type="region of interest" description="Disordered" evidence="1">
    <location>
        <begin position="22"/>
        <end position="102"/>
    </location>
</feature>
<protein>
    <submittedName>
        <fullName evidence="3">Uncharacterized protein</fullName>
    </submittedName>
</protein>
<reference evidence="3 4" key="1">
    <citation type="submission" date="2024-05" db="EMBL/GenBank/DDBJ databases">
        <title>Genetic variation in Jamaican populations of the coffee berry borer (Hypothenemus hampei).</title>
        <authorList>
            <person name="Errbii M."/>
            <person name="Myrie A."/>
        </authorList>
    </citation>
    <scope>NUCLEOTIDE SEQUENCE [LARGE SCALE GENOMIC DNA]</scope>
    <source>
        <strain evidence="3">JA-Hopewell-2020-01-JO</strain>
        <tissue evidence="3">Whole body</tissue>
    </source>
</reference>